<dbReference type="RefSeq" id="WP_074823174.1">
    <property type="nucleotide sequence ID" value="NZ_FNTI01000001.1"/>
</dbReference>
<protein>
    <submittedName>
        <fullName evidence="2">Uncharacterized protein</fullName>
    </submittedName>
</protein>
<evidence type="ECO:0000313" key="3">
    <source>
        <dbReference type="Proteomes" id="UP000183208"/>
    </source>
</evidence>
<sequence>MTSFKFLAAATILSALIASSASAHVIDEPGMYAFYHPNGDLGIASSRPPADAQAMAPRLMMRHPLLPARQVRSVK</sequence>
<feature type="signal peptide" evidence="1">
    <location>
        <begin position="1"/>
        <end position="23"/>
    </location>
</feature>
<organism evidence="2 3">
    <name type="scientific">Bradyrhizobium lablabi</name>
    <dbReference type="NCBI Taxonomy" id="722472"/>
    <lineage>
        <taxon>Bacteria</taxon>
        <taxon>Pseudomonadati</taxon>
        <taxon>Pseudomonadota</taxon>
        <taxon>Alphaproteobacteria</taxon>
        <taxon>Hyphomicrobiales</taxon>
        <taxon>Nitrobacteraceae</taxon>
        <taxon>Bradyrhizobium</taxon>
    </lineage>
</organism>
<name>A0A1H5BC53_9BRAD</name>
<dbReference type="OrthoDB" id="8255005at2"/>
<keyword evidence="1" id="KW-0732">Signal</keyword>
<reference evidence="2 3" key="1">
    <citation type="submission" date="2016-10" db="EMBL/GenBank/DDBJ databases">
        <authorList>
            <person name="de Groot N.N."/>
        </authorList>
    </citation>
    <scope>NUCLEOTIDE SEQUENCE [LARGE SCALE GENOMIC DNA]</scope>
    <source>
        <strain evidence="2 3">GAS522</strain>
    </source>
</reference>
<dbReference type="EMBL" id="FNTI01000001">
    <property type="protein sequence ID" value="SED52132.1"/>
    <property type="molecule type" value="Genomic_DNA"/>
</dbReference>
<evidence type="ECO:0000313" key="2">
    <source>
        <dbReference type="EMBL" id="SED52132.1"/>
    </source>
</evidence>
<accession>A0A1H5BC53</accession>
<gene>
    <name evidence="2" type="ORF">SAMN05444171_4337</name>
</gene>
<dbReference type="AlphaFoldDB" id="A0A1H5BC53"/>
<evidence type="ECO:0000256" key="1">
    <source>
        <dbReference type="SAM" id="SignalP"/>
    </source>
</evidence>
<dbReference type="Proteomes" id="UP000183208">
    <property type="component" value="Unassembled WGS sequence"/>
</dbReference>
<proteinExistence type="predicted"/>
<feature type="chain" id="PRO_5010367642" evidence="1">
    <location>
        <begin position="24"/>
        <end position="75"/>
    </location>
</feature>